<dbReference type="VEuPathDB" id="TrichDB:TRFO_11507"/>
<dbReference type="RefSeq" id="XP_068346877.1">
    <property type="nucleotide sequence ID" value="XM_068496077.1"/>
</dbReference>
<protein>
    <submittedName>
        <fullName evidence="4">CAMK family protein kinase</fullName>
    </submittedName>
</protein>
<evidence type="ECO:0000313" key="4">
    <source>
        <dbReference type="EMBL" id="OHS93740.1"/>
    </source>
</evidence>
<dbReference type="EMBL" id="MLAK01001371">
    <property type="protein sequence ID" value="OHS93740.1"/>
    <property type="molecule type" value="Genomic_DNA"/>
</dbReference>
<gene>
    <name evidence="4" type="ORF">TRFO_11507</name>
</gene>
<dbReference type="GO" id="GO:0005524">
    <property type="term" value="F:ATP binding"/>
    <property type="evidence" value="ECO:0007669"/>
    <property type="project" value="UniProtKB-UniRule"/>
</dbReference>
<accession>A0A1J4J940</accession>
<reference evidence="4" key="1">
    <citation type="submission" date="2016-10" db="EMBL/GenBank/DDBJ databases">
        <authorList>
            <person name="Benchimol M."/>
            <person name="Almeida L.G."/>
            <person name="Vasconcelos A.T."/>
            <person name="Perreira-Neves A."/>
            <person name="Rosa I.A."/>
            <person name="Tasca T."/>
            <person name="Bogo M.R."/>
            <person name="de Souza W."/>
        </authorList>
    </citation>
    <scope>NUCLEOTIDE SEQUENCE [LARGE SCALE GENOMIC DNA]</scope>
    <source>
        <strain evidence="4">K</strain>
    </source>
</reference>
<evidence type="ECO:0000313" key="5">
    <source>
        <dbReference type="Proteomes" id="UP000179807"/>
    </source>
</evidence>
<dbReference type="PANTHER" id="PTHR24362:SF309">
    <property type="entry name" value="PROTEIN KINASE DOMAIN-CONTAINING PROTEIN"/>
    <property type="match status" value="1"/>
</dbReference>
<sequence length="426" mass="48310">MRSTPGKGTLISKGKYGLPKAQKLKEYSKNAETNRIAASLPFSTNGYFFKEVIGAGSFAVIFKVHHSGYNRDFAAKMIPTNFGFTSADRGEDVFLNEFNVLQYLNHTNIIKAYDYFRYMNQYVLIFQLCEYGTLKKYINSNYLNIGIPKPVLHLYMRQLLSALLYKTNKSNETNDSDRSNSQETSDSIINKSDTISQSNANEVMTSFDGSFLYRSPEILKRQPYDPFKADVWAMGVVFFMMATGSDPWPTYSMNVMKEAIINGDFTIPDTVDEEVAEVIRKMLSVDPRKRPTISDIINMDIFYSYPEKINYPKTMIGKMNTISGHSSYVSPNHNTHSCNQSCCMSGSIASSINNLHYQYQSGIKNDYQQEFPCLGSSEIERARSMAEKKMPLSKTPCRTIRMPSISQKRVGVPICRRNSLIAGSVY</sequence>
<dbReference type="InterPro" id="IPR017441">
    <property type="entry name" value="Protein_kinase_ATP_BS"/>
</dbReference>
<feature type="domain" description="Protein kinase" evidence="3">
    <location>
        <begin position="47"/>
        <end position="303"/>
    </location>
</feature>
<dbReference type="PROSITE" id="PS00107">
    <property type="entry name" value="PROTEIN_KINASE_ATP"/>
    <property type="match status" value="1"/>
</dbReference>
<dbReference type="OrthoDB" id="4062651at2759"/>
<dbReference type="SUPFAM" id="SSF56112">
    <property type="entry name" value="Protein kinase-like (PK-like)"/>
    <property type="match status" value="1"/>
</dbReference>
<feature type="compositionally biased region" description="Polar residues" evidence="2">
    <location>
        <begin position="181"/>
        <end position="192"/>
    </location>
</feature>
<dbReference type="Proteomes" id="UP000179807">
    <property type="component" value="Unassembled WGS sequence"/>
</dbReference>
<keyword evidence="1" id="KW-0067">ATP-binding</keyword>
<keyword evidence="4" id="KW-0418">Kinase</keyword>
<dbReference type="Pfam" id="PF07714">
    <property type="entry name" value="PK_Tyr_Ser-Thr"/>
    <property type="match status" value="1"/>
</dbReference>
<dbReference type="InterPro" id="IPR011009">
    <property type="entry name" value="Kinase-like_dom_sf"/>
</dbReference>
<proteinExistence type="predicted"/>
<keyword evidence="1" id="KW-0547">Nucleotide-binding</keyword>
<name>A0A1J4J940_9EUKA</name>
<dbReference type="PANTHER" id="PTHR24362">
    <property type="entry name" value="SERINE/THREONINE-PROTEIN KINASE NEK"/>
    <property type="match status" value="1"/>
</dbReference>
<evidence type="ECO:0000256" key="1">
    <source>
        <dbReference type="PROSITE-ProRule" id="PRU10141"/>
    </source>
</evidence>
<dbReference type="GeneID" id="94830781"/>
<keyword evidence="5" id="KW-1185">Reference proteome</keyword>
<evidence type="ECO:0000259" key="3">
    <source>
        <dbReference type="PROSITE" id="PS50011"/>
    </source>
</evidence>
<dbReference type="InterPro" id="IPR000719">
    <property type="entry name" value="Prot_kinase_dom"/>
</dbReference>
<evidence type="ECO:0000256" key="2">
    <source>
        <dbReference type="SAM" id="MobiDB-lite"/>
    </source>
</evidence>
<keyword evidence="4" id="KW-0808">Transferase</keyword>
<comment type="caution">
    <text evidence="4">The sequence shown here is derived from an EMBL/GenBank/DDBJ whole genome shotgun (WGS) entry which is preliminary data.</text>
</comment>
<feature type="region of interest" description="Disordered" evidence="2">
    <location>
        <begin position="170"/>
        <end position="192"/>
    </location>
</feature>
<dbReference type="PROSITE" id="PS50011">
    <property type="entry name" value="PROTEIN_KINASE_DOM"/>
    <property type="match status" value="1"/>
</dbReference>
<dbReference type="Gene3D" id="1.10.510.10">
    <property type="entry name" value="Transferase(Phosphotransferase) domain 1"/>
    <property type="match status" value="2"/>
</dbReference>
<organism evidence="4 5">
    <name type="scientific">Tritrichomonas foetus</name>
    <dbReference type="NCBI Taxonomy" id="1144522"/>
    <lineage>
        <taxon>Eukaryota</taxon>
        <taxon>Metamonada</taxon>
        <taxon>Parabasalia</taxon>
        <taxon>Tritrichomonadida</taxon>
        <taxon>Tritrichomonadidae</taxon>
        <taxon>Tritrichomonas</taxon>
    </lineage>
</organism>
<dbReference type="InterPro" id="IPR001245">
    <property type="entry name" value="Ser-Thr/Tyr_kinase_cat_dom"/>
</dbReference>
<dbReference type="GO" id="GO:0004672">
    <property type="term" value="F:protein kinase activity"/>
    <property type="evidence" value="ECO:0007669"/>
    <property type="project" value="InterPro"/>
</dbReference>
<dbReference type="AlphaFoldDB" id="A0A1J4J940"/>
<feature type="binding site" evidence="1">
    <location>
        <position position="76"/>
    </location>
    <ligand>
        <name>ATP</name>
        <dbReference type="ChEBI" id="CHEBI:30616"/>
    </ligand>
</feature>